<name>A0ABZ0LWN9_9ACTN</name>
<accession>A0ABZ0LWN9</accession>
<protein>
    <recommendedName>
        <fullName evidence="2">histidine kinase</fullName>
        <ecNumber evidence="2">2.7.13.3</ecNumber>
    </recommendedName>
</protein>
<reference evidence="12 13" key="1">
    <citation type="submission" date="2023-10" db="EMBL/GenBank/DDBJ databases">
        <title>The genome sequence of Streptomyces sp. HUAS YS2.</title>
        <authorList>
            <person name="Mo P."/>
        </authorList>
    </citation>
    <scope>NUCLEOTIDE SEQUENCE [LARGE SCALE GENOMIC DNA]</scope>
    <source>
        <strain evidence="12 13">HUAS YS2</strain>
    </source>
</reference>
<keyword evidence="10" id="KW-0472">Membrane</keyword>
<feature type="transmembrane region" description="Helical" evidence="10">
    <location>
        <begin position="468"/>
        <end position="494"/>
    </location>
</feature>
<dbReference type="EC" id="2.7.13.3" evidence="2"/>
<feature type="domain" description="Signal transduction histidine kinase subgroup 3 dimerisation and phosphoacceptor" evidence="11">
    <location>
        <begin position="195"/>
        <end position="259"/>
    </location>
</feature>
<evidence type="ECO:0000313" key="13">
    <source>
        <dbReference type="Proteomes" id="UP001301731"/>
    </source>
</evidence>
<dbReference type="InterPro" id="IPR011712">
    <property type="entry name" value="Sig_transdc_His_kin_sub3_dim/P"/>
</dbReference>
<evidence type="ECO:0000256" key="7">
    <source>
        <dbReference type="ARBA" id="ARBA00022840"/>
    </source>
</evidence>
<dbReference type="Pfam" id="PF07730">
    <property type="entry name" value="HisKA_3"/>
    <property type="match status" value="1"/>
</dbReference>
<keyword evidence="13" id="KW-1185">Reference proteome</keyword>
<keyword evidence="4" id="KW-0808">Transferase</keyword>
<dbReference type="EMBL" id="CP137573">
    <property type="protein sequence ID" value="WOX23218.1"/>
    <property type="molecule type" value="Genomic_DNA"/>
</dbReference>
<evidence type="ECO:0000313" key="12">
    <source>
        <dbReference type="EMBL" id="WOX23218.1"/>
    </source>
</evidence>
<keyword evidence="8" id="KW-0902">Two-component regulatory system</keyword>
<feature type="transmembrane region" description="Helical" evidence="10">
    <location>
        <begin position="139"/>
        <end position="159"/>
    </location>
</feature>
<dbReference type="RefSeq" id="WP_318104836.1">
    <property type="nucleotide sequence ID" value="NZ_CP137573.1"/>
</dbReference>
<evidence type="ECO:0000259" key="11">
    <source>
        <dbReference type="Pfam" id="PF07730"/>
    </source>
</evidence>
<keyword evidence="6 12" id="KW-0418">Kinase</keyword>
<feature type="transmembrane region" description="Helical" evidence="10">
    <location>
        <begin position="76"/>
        <end position="101"/>
    </location>
</feature>
<keyword evidence="7" id="KW-0067">ATP-binding</keyword>
<evidence type="ECO:0000256" key="8">
    <source>
        <dbReference type="ARBA" id="ARBA00023012"/>
    </source>
</evidence>
<feature type="compositionally biased region" description="Polar residues" evidence="9">
    <location>
        <begin position="522"/>
        <end position="531"/>
    </location>
</feature>
<dbReference type="InterPro" id="IPR036890">
    <property type="entry name" value="HATPase_C_sf"/>
</dbReference>
<feature type="transmembrane region" description="Helical" evidence="10">
    <location>
        <begin position="113"/>
        <end position="133"/>
    </location>
</feature>
<dbReference type="CDD" id="cd16917">
    <property type="entry name" value="HATPase_UhpB-NarQ-NarX-like"/>
    <property type="match status" value="1"/>
</dbReference>
<dbReference type="Proteomes" id="UP001301731">
    <property type="component" value="Chromosome"/>
</dbReference>
<dbReference type="SUPFAM" id="SSF55874">
    <property type="entry name" value="ATPase domain of HSP90 chaperone/DNA topoisomerase II/histidine kinase"/>
    <property type="match status" value="1"/>
</dbReference>
<dbReference type="Gene3D" id="1.20.5.1930">
    <property type="match status" value="1"/>
</dbReference>
<evidence type="ECO:0000256" key="2">
    <source>
        <dbReference type="ARBA" id="ARBA00012438"/>
    </source>
</evidence>
<evidence type="ECO:0000256" key="3">
    <source>
        <dbReference type="ARBA" id="ARBA00022553"/>
    </source>
</evidence>
<proteinExistence type="predicted"/>
<gene>
    <name evidence="12" type="ORF">R2D22_18185</name>
</gene>
<evidence type="ECO:0000256" key="1">
    <source>
        <dbReference type="ARBA" id="ARBA00000085"/>
    </source>
</evidence>
<dbReference type="Gene3D" id="3.30.565.10">
    <property type="entry name" value="Histidine kinase-like ATPase, C-terminal domain"/>
    <property type="match status" value="1"/>
</dbReference>
<keyword evidence="3" id="KW-0597">Phosphoprotein</keyword>
<evidence type="ECO:0000256" key="4">
    <source>
        <dbReference type="ARBA" id="ARBA00022679"/>
    </source>
</evidence>
<comment type="catalytic activity">
    <reaction evidence="1">
        <text>ATP + protein L-histidine = ADP + protein N-phospho-L-histidine.</text>
        <dbReference type="EC" id="2.7.13.3"/>
    </reaction>
</comment>
<dbReference type="InterPro" id="IPR050482">
    <property type="entry name" value="Sensor_HK_TwoCompSys"/>
</dbReference>
<evidence type="ECO:0000256" key="6">
    <source>
        <dbReference type="ARBA" id="ARBA00022777"/>
    </source>
</evidence>
<evidence type="ECO:0000256" key="10">
    <source>
        <dbReference type="SAM" id="Phobius"/>
    </source>
</evidence>
<keyword evidence="10" id="KW-1133">Transmembrane helix</keyword>
<evidence type="ECO:0000256" key="9">
    <source>
        <dbReference type="SAM" id="MobiDB-lite"/>
    </source>
</evidence>
<dbReference type="PANTHER" id="PTHR24421">
    <property type="entry name" value="NITRATE/NITRITE SENSOR PROTEIN NARX-RELATED"/>
    <property type="match status" value="1"/>
</dbReference>
<organism evidence="12 13">
    <name type="scientific">Streptomyces solicathayae</name>
    <dbReference type="NCBI Taxonomy" id="3081768"/>
    <lineage>
        <taxon>Bacteria</taxon>
        <taxon>Bacillati</taxon>
        <taxon>Actinomycetota</taxon>
        <taxon>Actinomycetes</taxon>
        <taxon>Kitasatosporales</taxon>
        <taxon>Streptomycetaceae</taxon>
        <taxon>Streptomyces</taxon>
    </lineage>
</organism>
<dbReference type="PANTHER" id="PTHR24421:SF10">
    <property type="entry name" value="NITRATE_NITRITE SENSOR PROTEIN NARQ"/>
    <property type="match status" value="1"/>
</dbReference>
<keyword evidence="10" id="KW-0812">Transmembrane</keyword>
<keyword evidence="5" id="KW-0547">Nucleotide-binding</keyword>
<dbReference type="GO" id="GO:0016301">
    <property type="term" value="F:kinase activity"/>
    <property type="evidence" value="ECO:0007669"/>
    <property type="project" value="UniProtKB-KW"/>
</dbReference>
<sequence length="586" mass="61977">MEASSKIRGGAGAAWRWLVGPEPWTRRRTAGEAVLALLMAVLAAGTEEILGGDGWRPAAVAASATVLSLLRRRFPASVLVVTGCLGPLLPGYVVLLMLVGWSAGRHIGEAGRALAAFTASYVLYVGTTLLNTWDWQAALRLAFVSTLYFLATTVVPGLAHRYWIQRRTLLHALQDRNSRLLRERSMVALQARLRERQRIAQDMHDSLGHQLALISVHTGALEVDPELTGRQREAVGVLRNASVAAMHELRQVVGILRDGTEAPVAPGPAGTGAVDESRRGTAGIEALVEAGRAAGKEVELRRAGEGPPLMAAADHAAYRIVQEALTNAYKHAPGAPIGVELRHEPDAFVVEIVNGPPAGPAGDVVSGGQGLTGLHERARLVGGMVHAGPVDGGGFRVAGVLPYGAVEAAPLVDAADDFRQQSTSLPPREGDPVMNWQADPLSDLSLTERELTMALREGGTPRSRTGGVALGCGIAAAALVLLVIAGGFGIFFLMSAVDKAMIDPQQYEAITVGTAEQDVRNQLPSGDSVATSGLHGKGPAEPEGSQCLVLMSSDVPDDITVETEPVFRFCFKDGKLIEKKAYDVRR</sequence>
<evidence type="ECO:0000256" key="5">
    <source>
        <dbReference type="ARBA" id="ARBA00022741"/>
    </source>
</evidence>
<feature type="region of interest" description="Disordered" evidence="9">
    <location>
        <begin position="522"/>
        <end position="542"/>
    </location>
</feature>